<dbReference type="SUPFAM" id="SSF50978">
    <property type="entry name" value="WD40 repeat-like"/>
    <property type="match status" value="1"/>
</dbReference>
<dbReference type="OrthoDB" id="289913at2759"/>
<gene>
    <name evidence="1" type="ORF">HF325_000109</name>
</gene>
<dbReference type="GO" id="GO:0005770">
    <property type="term" value="C:late endosome"/>
    <property type="evidence" value="ECO:0007669"/>
    <property type="project" value="TreeGrafter"/>
</dbReference>
<dbReference type="InterPro" id="IPR015943">
    <property type="entry name" value="WD40/YVTN_repeat-like_dom_sf"/>
</dbReference>
<dbReference type="Pfam" id="PF23410">
    <property type="entry name" value="Beta-prop_VPS8"/>
    <property type="match status" value="1"/>
</dbReference>
<proteinExistence type="predicted"/>
<evidence type="ECO:0000313" key="2">
    <source>
        <dbReference type="Proteomes" id="UP000649328"/>
    </source>
</evidence>
<name>A0A8H7GXC2_9ASCO</name>
<dbReference type="InterPro" id="IPR045111">
    <property type="entry name" value="Vps41/Vps8"/>
</dbReference>
<keyword evidence="2" id="KW-1185">Reference proteome</keyword>
<dbReference type="GO" id="GO:0006623">
    <property type="term" value="P:protein targeting to vacuole"/>
    <property type="evidence" value="ECO:0007669"/>
    <property type="project" value="InterPro"/>
</dbReference>
<reference evidence="1" key="1">
    <citation type="submission" date="2020-10" db="EMBL/GenBank/DDBJ databases">
        <title>The Whole-Genome Sequence of Metschnikowia persimmonesis, a Novel Endophytic Yeast Species Isolated from Medicinal Plant Diospyros kaki Thumb.</title>
        <authorList>
            <person name="Rahmat E."/>
            <person name="Kang Y."/>
        </authorList>
    </citation>
    <scope>NUCLEOTIDE SEQUENCE</scope>
    <source>
        <strain evidence="1">KIOM G15050</strain>
    </source>
</reference>
<dbReference type="PANTHER" id="PTHR12616">
    <property type="entry name" value="VACUOLAR PROTEIN SORTING VPS41"/>
    <property type="match status" value="1"/>
</dbReference>
<dbReference type="Gene3D" id="2.130.10.10">
    <property type="entry name" value="YVTN repeat-like/Quinoprotein amine dehydrogenase"/>
    <property type="match status" value="1"/>
</dbReference>
<dbReference type="GO" id="GO:0034058">
    <property type="term" value="P:endosomal vesicle fusion"/>
    <property type="evidence" value="ECO:0007669"/>
    <property type="project" value="TreeGrafter"/>
</dbReference>
<accession>A0A8H7GXC2</accession>
<dbReference type="Proteomes" id="UP000649328">
    <property type="component" value="Unassembled WGS sequence"/>
</dbReference>
<dbReference type="PANTHER" id="PTHR12616:SF8">
    <property type="entry name" value="VACUOLAR PROTEIN SORTING-ASSOCIATED PROTEIN 8 HOMOLOG"/>
    <property type="match status" value="1"/>
</dbReference>
<dbReference type="GO" id="GO:0030897">
    <property type="term" value="C:HOPS complex"/>
    <property type="evidence" value="ECO:0007669"/>
    <property type="project" value="TreeGrafter"/>
</dbReference>
<protein>
    <submittedName>
        <fullName evidence="1">Uncharacterized protein</fullName>
    </submittedName>
</protein>
<evidence type="ECO:0000313" key="1">
    <source>
        <dbReference type="EMBL" id="KAF8004652.1"/>
    </source>
</evidence>
<dbReference type="EMBL" id="JACBPP010000001">
    <property type="protein sequence ID" value="KAF8004652.1"/>
    <property type="molecule type" value="Genomic_DNA"/>
</dbReference>
<comment type="caution">
    <text evidence="1">The sequence shown here is derived from an EMBL/GenBank/DDBJ whole genome shotgun (WGS) entry which is preliminary data.</text>
</comment>
<dbReference type="InterPro" id="IPR001680">
    <property type="entry name" value="WD40_rpt"/>
</dbReference>
<dbReference type="AlphaFoldDB" id="A0A8H7GXC2"/>
<sequence>MDSLLNTVSASSSPAPRSIASLRRQNFDARSQTAVSALLRARSAISPDNDTIKRLLTQFKRPEYAQNSLNWSETTLICKTLNHPLFVANYGSPSAIELSPTHILVGTHLGRVAMFNYHQKLEFVLDTDSPKAKKNPRREIRASPVTCIAVSANGVFVCAGHASGTILVWEIPRQASQNLQNAANTVIGPYGSIRAVSLEERAASSEILGHLNGVAVNTVSFIGDSHCNLVSTDLSGLVLFHHGIQRLFRRWFVLQRVLGHHIASEHDIFDRFSIHDSLVLPVGTAAQLTDHLGLMAVITSSILVVVSITRPRNVSAAHSPIGCVLWYPSIRGAKGLRNAKLAYSWNHVVTILELDNSRVPQNAMSILADLKDKNRAIPDLHMYKTARWAAPEPHLKVVSLNWLNLEILAALILNEQTSRTKLHFLYYTSHGSEYKLIFVGTDDVDSQQVAEMPTSGNAATFYNSSLRIFRHRPVVLVNSHSPCLKSVFTGSTAKWADRLVTLITKRHFASALLCAYEFYCSENTGHLLLTGLPHTAAERHAIVEPFLLDLMRESLPEVLQPQSLGTRDALWLYFHIASILSKEKGYVVADLLDIMDSMHEITNHAEFF</sequence>
<organism evidence="1 2">
    <name type="scientific">Metschnikowia pulcherrima</name>
    <dbReference type="NCBI Taxonomy" id="27326"/>
    <lineage>
        <taxon>Eukaryota</taxon>
        <taxon>Fungi</taxon>
        <taxon>Dikarya</taxon>
        <taxon>Ascomycota</taxon>
        <taxon>Saccharomycotina</taxon>
        <taxon>Pichiomycetes</taxon>
        <taxon>Metschnikowiaceae</taxon>
        <taxon>Metschnikowia</taxon>
    </lineage>
</organism>
<dbReference type="SMART" id="SM00320">
    <property type="entry name" value="WD40"/>
    <property type="match status" value="2"/>
</dbReference>
<dbReference type="InterPro" id="IPR036322">
    <property type="entry name" value="WD40_repeat_dom_sf"/>
</dbReference>